<evidence type="ECO:0000313" key="3">
    <source>
        <dbReference type="Proteomes" id="UP000297948"/>
    </source>
</evidence>
<dbReference type="OrthoDB" id="4082200at2"/>
<comment type="caution">
    <text evidence="2">The sequence shown here is derived from an EMBL/GenBank/DDBJ whole genome shotgun (WGS) entry which is preliminary data.</text>
</comment>
<dbReference type="EMBL" id="SRID01000090">
    <property type="protein sequence ID" value="TGB10827.1"/>
    <property type="molecule type" value="Genomic_DNA"/>
</dbReference>
<reference evidence="2 3" key="1">
    <citation type="submission" date="2019-03" db="EMBL/GenBank/DDBJ databases">
        <authorList>
            <person name="Gonzalez-Pimentel J.L."/>
        </authorList>
    </citation>
    <scope>NUCLEOTIDE SEQUENCE [LARGE SCALE GENOMIC DNA]</scope>
    <source>
        <strain evidence="2 3">JCM 31289</strain>
    </source>
</reference>
<dbReference type="RefSeq" id="WP_135339085.1">
    <property type="nucleotide sequence ID" value="NZ_JBHLTX010000058.1"/>
</dbReference>
<sequence>MGILGKRRASGGAGSIPAQAEPAVWPGRRNRVDEVAKAAGIGVIRVRCHTTTWDYLQDEAKAHHGKCIRTRPEAFRPATGDEIVTGADGIVTVPLGGASLAALFDWCFEAQSVLNTELERGVGQRVGRAISEALENLAADRGQGDPSAVIWLDDQIAADSRKPPQT</sequence>
<evidence type="ECO:0000256" key="1">
    <source>
        <dbReference type="SAM" id="MobiDB-lite"/>
    </source>
</evidence>
<gene>
    <name evidence="2" type="ORF">E4099_12505</name>
</gene>
<proteinExistence type="predicted"/>
<accession>A0A4Z0H7R6</accession>
<dbReference type="Proteomes" id="UP000297948">
    <property type="component" value="Unassembled WGS sequence"/>
</dbReference>
<feature type="region of interest" description="Disordered" evidence="1">
    <location>
        <begin position="1"/>
        <end position="22"/>
    </location>
</feature>
<evidence type="ECO:0000313" key="2">
    <source>
        <dbReference type="EMBL" id="TGB10827.1"/>
    </source>
</evidence>
<keyword evidence="3" id="KW-1185">Reference proteome</keyword>
<name>A0A4Z0H7R6_9ACTN</name>
<dbReference type="AlphaFoldDB" id="A0A4Z0H7R6"/>
<organism evidence="2 3">
    <name type="scientific">Streptomyces palmae</name>
    <dbReference type="NCBI Taxonomy" id="1701085"/>
    <lineage>
        <taxon>Bacteria</taxon>
        <taxon>Bacillati</taxon>
        <taxon>Actinomycetota</taxon>
        <taxon>Actinomycetes</taxon>
        <taxon>Kitasatosporales</taxon>
        <taxon>Streptomycetaceae</taxon>
        <taxon>Streptomyces</taxon>
    </lineage>
</organism>
<protein>
    <submittedName>
        <fullName evidence="2">Uncharacterized protein</fullName>
    </submittedName>
</protein>